<dbReference type="InterPro" id="IPR002937">
    <property type="entry name" value="Amino_oxidase"/>
</dbReference>
<dbReference type="Pfam" id="PF21688">
    <property type="entry name" value="FAD-depend_C"/>
    <property type="match status" value="1"/>
</dbReference>
<dbReference type="InterPro" id="IPR028348">
    <property type="entry name" value="FAD-binding_protein"/>
</dbReference>
<dbReference type="RefSeq" id="WP_025290841.1">
    <property type="nucleotide sequence ID" value="NZ_CP006644.1"/>
</dbReference>
<feature type="domain" description="FAD-dependent protein C-terminal" evidence="2">
    <location>
        <begin position="290"/>
        <end position="486"/>
    </location>
</feature>
<sequence>MIRISELKLPLDHPAEALREAVVRRLGVDEAAVRSVTIARRANDARKKSAILLVYTVDVDADDEADILARFAGDNHVRMTPDTRYRFVARAPEPSTARRPVVVGAGPCGLFATLILAQMGFRPILLERGKDVRRRTKDTWGLWRRSELNPESNVQFGEGGAGTFSDGKLWSQIKDPRFLSRKVLTEFVEAGAPEDILTEAHPHIGTFRLVSMVEHMRAKVEALGGEYRFDTRVDDLELAEGADGRRRLVGLHLHDGNVLEADHVVLALGHSARDSFAMLHGRGVYMEAKPFSIGVRIEHPQSWVDKARFGACAKHPDLGAAAYTLSHHCSNGRTVYSFCMCPGGRVVAATSEAGRVVTNGMSQYSRAEFNANSGLVVGIDPERDYPGHPLAGIELQRWLEEMAFAAGGGDYRAPAQRVEDLLAGRASTAIGEVVPSYKPGVTPTDLATCLPPFVIESLREAIPIFGRQIAGYDHPDAIMTGVETRTSSPVRVTRGRDFQSLNVARLFPAGEGAGYAGGILSAAIDGIKVAEAVALSITGDVRAAA</sequence>
<dbReference type="Pfam" id="PF01593">
    <property type="entry name" value="Amino_oxidase"/>
    <property type="match status" value="1"/>
</dbReference>
<dbReference type="SUPFAM" id="SSF51905">
    <property type="entry name" value="FAD/NAD(P)-binding domain"/>
    <property type="match status" value="1"/>
</dbReference>
<dbReference type="InterPro" id="IPR036188">
    <property type="entry name" value="FAD/NAD-bd_sf"/>
</dbReference>
<dbReference type="KEGG" id="ssan:NX02_03920"/>
<dbReference type="AlphaFoldDB" id="W0A7U3"/>
<dbReference type="Gene3D" id="3.30.70.2700">
    <property type="match status" value="1"/>
</dbReference>
<reference evidence="3 4" key="1">
    <citation type="submission" date="2013-07" db="EMBL/GenBank/DDBJ databases">
        <title>Completed genome of Sphingomonas sanxanigenens NX02.</title>
        <authorList>
            <person name="Ma T."/>
            <person name="Huang H."/>
            <person name="Wu M."/>
            <person name="Li X."/>
            <person name="Li G."/>
        </authorList>
    </citation>
    <scope>NUCLEOTIDE SEQUENCE [LARGE SCALE GENOMIC DNA]</scope>
    <source>
        <strain evidence="3 4">NX02</strain>
    </source>
</reference>
<dbReference type="GO" id="GO:0016491">
    <property type="term" value="F:oxidoreductase activity"/>
    <property type="evidence" value="ECO:0007669"/>
    <property type="project" value="InterPro"/>
</dbReference>
<dbReference type="EMBL" id="CP006644">
    <property type="protein sequence ID" value="AHE52537.1"/>
    <property type="molecule type" value="Genomic_DNA"/>
</dbReference>
<accession>W0A7U3</accession>
<feature type="domain" description="Amine oxidase" evidence="1">
    <location>
        <begin position="211"/>
        <end position="271"/>
    </location>
</feature>
<evidence type="ECO:0000313" key="3">
    <source>
        <dbReference type="EMBL" id="AHE52537.1"/>
    </source>
</evidence>
<gene>
    <name evidence="3" type="ORF">NX02_03920</name>
</gene>
<dbReference type="PIRSF" id="PIRSF038984">
    <property type="entry name" value="FAD_binding_protein"/>
    <property type="match status" value="1"/>
</dbReference>
<dbReference type="InterPro" id="IPR049516">
    <property type="entry name" value="FAD-depend_C"/>
</dbReference>
<dbReference type="PANTHER" id="PTHR42842">
    <property type="entry name" value="FAD/NAD(P)-BINDING OXIDOREDUCTASE"/>
    <property type="match status" value="1"/>
</dbReference>
<dbReference type="HOGENOM" id="CLU_028644_3_0_5"/>
<dbReference type="OrthoDB" id="9772594at2"/>
<proteinExistence type="predicted"/>
<organism evidence="3 4">
    <name type="scientific">Sphingomonas sanxanigenens DSM 19645 = NX02</name>
    <dbReference type="NCBI Taxonomy" id="1123269"/>
    <lineage>
        <taxon>Bacteria</taxon>
        <taxon>Pseudomonadati</taxon>
        <taxon>Pseudomonadota</taxon>
        <taxon>Alphaproteobacteria</taxon>
        <taxon>Sphingomonadales</taxon>
        <taxon>Sphingomonadaceae</taxon>
        <taxon>Sphingomonas</taxon>
    </lineage>
</organism>
<dbReference type="eggNOG" id="COG2509">
    <property type="taxonomic scope" value="Bacteria"/>
</dbReference>
<dbReference type="Gene3D" id="3.50.50.60">
    <property type="entry name" value="FAD/NAD(P)-binding domain"/>
    <property type="match status" value="2"/>
</dbReference>
<evidence type="ECO:0000313" key="4">
    <source>
        <dbReference type="Proteomes" id="UP000018851"/>
    </source>
</evidence>
<dbReference type="Proteomes" id="UP000018851">
    <property type="component" value="Chromosome"/>
</dbReference>
<evidence type="ECO:0000259" key="2">
    <source>
        <dbReference type="Pfam" id="PF21688"/>
    </source>
</evidence>
<dbReference type="PANTHER" id="PTHR42842:SF3">
    <property type="entry name" value="FAD_NAD(P)-BINDING OXIDOREDUCTASE FAMILY PROTEIN"/>
    <property type="match status" value="1"/>
</dbReference>
<protein>
    <submittedName>
        <fullName evidence="3">Uncharacterized protein</fullName>
    </submittedName>
</protein>
<dbReference type="PATRIC" id="fig|1123269.5.peg.769"/>
<name>W0A7U3_9SPHN</name>
<evidence type="ECO:0000259" key="1">
    <source>
        <dbReference type="Pfam" id="PF01593"/>
    </source>
</evidence>
<keyword evidence="4" id="KW-1185">Reference proteome</keyword>